<organism evidence="4">
    <name type="scientific">Arcella intermedia</name>
    <dbReference type="NCBI Taxonomy" id="1963864"/>
    <lineage>
        <taxon>Eukaryota</taxon>
        <taxon>Amoebozoa</taxon>
        <taxon>Tubulinea</taxon>
        <taxon>Elardia</taxon>
        <taxon>Arcellinida</taxon>
        <taxon>Sphaerothecina</taxon>
        <taxon>Arcellidae</taxon>
        <taxon>Arcella</taxon>
    </lineage>
</organism>
<dbReference type="InterPro" id="IPR005822">
    <property type="entry name" value="Ribosomal_uL13"/>
</dbReference>
<proteinExistence type="inferred from homology"/>
<dbReference type="GO" id="GO:0006412">
    <property type="term" value="P:translation"/>
    <property type="evidence" value="ECO:0007669"/>
    <property type="project" value="InterPro"/>
</dbReference>
<dbReference type="PANTHER" id="PTHR11545">
    <property type="entry name" value="RIBOSOMAL PROTEIN L13"/>
    <property type="match status" value="1"/>
</dbReference>
<dbReference type="SUPFAM" id="SSF52161">
    <property type="entry name" value="Ribosomal protein L13"/>
    <property type="match status" value="1"/>
</dbReference>
<dbReference type="PANTHER" id="PTHR11545:SF2">
    <property type="entry name" value="LARGE RIBOSOMAL SUBUNIT PROTEIN UL13M"/>
    <property type="match status" value="1"/>
</dbReference>
<dbReference type="HAMAP" id="MF_01366">
    <property type="entry name" value="Ribosomal_uL13"/>
    <property type="match status" value="1"/>
</dbReference>
<comment type="similarity">
    <text evidence="1">Belongs to the universal ribosomal protein uL13 family.</text>
</comment>
<evidence type="ECO:0000256" key="1">
    <source>
        <dbReference type="ARBA" id="ARBA00006227"/>
    </source>
</evidence>
<dbReference type="GO" id="GO:0003729">
    <property type="term" value="F:mRNA binding"/>
    <property type="evidence" value="ECO:0007669"/>
    <property type="project" value="TreeGrafter"/>
</dbReference>
<sequence>MATQIATLLQGKHKPYFHPSADCGDFVVVVNASKVQFSGKKWEKKYYRSHSGYPGGLKEKKAKALFKQYPERILQRAVFGMLPDNKLNDRRQSRLRVFLNAEHDHTAQQPKEFRIFNTKQRNPVGAPWGLMPEYHVNFKKINEGTDEEMWEMETIQPVLTAEDKEKFKDAKRKGLLGKSHWNVPHPEGYVRGGVWKHQGKF</sequence>
<dbReference type="Gene3D" id="3.90.1180.10">
    <property type="entry name" value="Ribosomal protein L13"/>
    <property type="match status" value="1"/>
</dbReference>
<dbReference type="NCBIfam" id="TIGR01066">
    <property type="entry name" value="rplM_bact"/>
    <property type="match status" value="1"/>
</dbReference>
<protein>
    <recommendedName>
        <fullName evidence="5">Ribosomal protein L13</fullName>
    </recommendedName>
</protein>
<evidence type="ECO:0000313" key="4">
    <source>
        <dbReference type="EMBL" id="NDV36629.1"/>
    </source>
</evidence>
<dbReference type="CDD" id="cd00392">
    <property type="entry name" value="Ribosomal_L13"/>
    <property type="match status" value="1"/>
</dbReference>
<keyword evidence="2" id="KW-0689">Ribosomal protein</keyword>
<evidence type="ECO:0000256" key="3">
    <source>
        <dbReference type="ARBA" id="ARBA00023274"/>
    </source>
</evidence>
<dbReference type="InterPro" id="IPR036899">
    <property type="entry name" value="Ribosomal_uL13_sf"/>
</dbReference>
<dbReference type="InterPro" id="IPR005823">
    <property type="entry name" value="Ribosomal_uL13_bac-type"/>
</dbReference>
<dbReference type="GO" id="GO:0017148">
    <property type="term" value="P:negative regulation of translation"/>
    <property type="evidence" value="ECO:0007669"/>
    <property type="project" value="TreeGrafter"/>
</dbReference>
<dbReference type="Pfam" id="PF00572">
    <property type="entry name" value="Ribosomal_L13"/>
    <property type="match status" value="1"/>
</dbReference>
<reference evidence="4" key="1">
    <citation type="journal article" date="2020" name="J. Eukaryot. Microbiol.">
        <title>De novo Sequencing, Assembly and Annotation of the Transcriptome for the Free-Living Testate Amoeba Arcella intermedia.</title>
        <authorList>
            <person name="Ribeiro G.M."/>
            <person name="Porfirio-Sousa A.L."/>
            <person name="Maurer-Alcala X.X."/>
            <person name="Katz L.A."/>
            <person name="Lahr D.J.G."/>
        </authorList>
    </citation>
    <scope>NUCLEOTIDE SEQUENCE</scope>
</reference>
<dbReference type="GO" id="GO:0005762">
    <property type="term" value="C:mitochondrial large ribosomal subunit"/>
    <property type="evidence" value="ECO:0007669"/>
    <property type="project" value="TreeGrafter"/>
</dbReference>
<evidence type="ECO:0008006" key="5">
    <source>
        <dbReference type="Google" id="ProtNLM"/>
    </source>
</evidence>
<accession>A0A6B2LHQ2</accession>
<name>A0A6B2LHQ2_9EUKA</name>
<dbReference type="EMBL" id="GIBP01007660">
    <property type="protein sequence ID" value="NDV36629.1"/>
    <property type="molecule type" value="Transcribed_RNA"/>
</dbReference>
<keyword evidence="3" id="KW-0687">Ribonucleoprotein</keyword>
<evidence type="ECO:0000256" key="2">
    <source>
        <dbReference type="ARBA" id="ARBA00022980"/>
    </source>
</evidence>
<dbReference type="AlphaFoldDB" id="A0A6B2LHQ2"/>
<dbReference type="GO" id="GO:0003735">
    <property type="term" value="F:structural constituent of ribosome"/>
    <property type="evidence" value="ECO:0007669"/>
    <property type="project" value="InterPro"/>
</dbReference>